<organism evidence="6 7">
    <name type="scientific">Pseudomonas syringae pv. apii</name>
    <dbReference type="NCBI Taxonomy" id="81036"/>
    <lineage>
        <taxon>Bacteria</taxon>
        <taxon>Pseudomonadati</taxon>
        <taxon>Pseudomonadota</taxon>
        <taxon>Gammaproteobacteria</taxon>
        <taxon>Pseudomonadales</taxon>
        <taxon>Pseudomonadaceae</taxon>
        <taxon>Pseudomonas</taxon>
    </lineage>
</organism>
<dbReference type="GO" id="GO:0051213">
    <property type="term" value="F:dioxygenase activity"/>
    <property type="evidence" value="ECO:0007669"/>
    <property type="project" value="UniProtKB-KW"/>
</dbReference>
<evidence type="ECO:0000256" key="4">
    <source>
        <dbReference type="ARBA" id="ARBA00022964"/>
    </source>
</evidence>
<accession>A0A3M3LYE3</accession>
<dbReference type="RefSeq" id="WP_074845515.1">
    <property type="nucleotide sequence ID" value="NZ_RBPB01000321.1"/>
</dbReference>
<dbReference type="Gene3D" id="3.10.450.50">
    <property type="match status" value="1"/>
</dbReference>
<dbReference type="Pfam" id="PF00866">
    <property type="entry name" value="Ring_hydroxyl_B"/>
    <property type="match status" value="1"/>
</dbReference>
<dbReference type="GO" id="GO:0019380">
    <property type="term" value="P:3-phenylpropionate catabolic process"/>
    <property type="evidence" value="ECO:0007669"/>
    <property type="project" value="TreeGrafter"/>
</dbReference>
<dbReference type="EMBL" id="RBPL01000051">
    <property type="protein sequence ID" value="RMN98745.1"/>
    <property type="molecule type" value="Genomic_DNA"/>
</dbReference>
<dbReference type="CDD" id="cd00667">
    <property type="entry name" value="ring_hydroxylating_dioxygenases_beta"/>
    <property type="match status" value="1"/>
</dbReference>
<comment type="similarity">
    <text evidence="2">Belongs to the bacterial ring-hydroxylating dioxygenase beta subunit family.</text>
</comment>
<comment type="pathway">
    <text evidence="1">Aromatic compound metabolism.</text>
</comment>
<evidence type="ECO:0000256" key="5">
    <source>
        <dbReference type="ARBA" id="ARBA00023002"/>
    </source>
</evidence>
<evidence type="ECO:0000256" key="3">
    <source>
        <dbReference type="ARBA" id="ARBA00022797"/>
    </source>
</evidence>
<dbReference type="Proteomes" id="UP000278062">
    <property type="component" value="Unassembled WGS sequence"/>
</dbReference>
<name>A0A3M3LYE3_9PSED</name>
<dbReference type="PANTHER" id="PTHR41534">
    <property type="entry name" value="BLR3401 PROTEIN"/>
    <property type="match status" value="1"/>
</dbReference>
<reference evidence="6 7" key="1">
    <citation type="submission" date="2018-08" db="EMBL/GenBank/DDBJ databases">
        <title>Recombination of ecologically and evolutionarily significant loci maintains genetic cohesion in the Pseudomonas syringae species complex.</title>
        <authorList>
            <person name="Dillon M."/>
            <person name="Thakur S."/>
            <person name="Almeida R.N.D."/>
            <person name="Weir B.S."/>
            <person name="Guttman D.S."/>
        </authorList>
    </citation>
    <scope>NUCLEOTIDE SEQUENCE [LARGE SCALE GENOMIC DNA]</scope>
    <source>
        <strain evidence="6 7">1089_5</strain>
    </source>
</reference>
<dbReference type="NCBIfam" id="NF007479">
    <property type="entry name" value="PRK10069.1"/>
    <property type="match status" value="1"/>
</dbReference>
<dbReference type="InterPro" id="IPR032710">
    <property type="entry name" value="NTF2-like_dom_sf"/>
</dbReference>
<dbReference type="InterPro" id="IPR000391">
    <property type="entry name" value="Rng_hydr_dOase-bsu"/>
</dbReference>
<keyword evidence="3" id="KW-0058">Aromatic hydrocarbons catabolism</keyword>
<keyword evidence="4" id="KW-0223">Dioxygenase</keyword>
<sequence length="169" mass="20184">MLLNAEVQHEIEQFLYAEAALLDEHRYSDWLELFTDDCHYWMPIRQTRLAKQVDQEFTRQGEMAFFDERKEDLKRRVTKLESPYAWSESPPPRTRRMCSNVRGIAVDGDEITIGCCFTFYRCSLDADVDWFVGRREDVLRRGEDGFRIVKRHIFLDQTVIVAKNMNQFF</sequence>
<evidence type="ECO:0000313" key="6">
    <source>
        <dbReference type="EMBL" id="RMN98745.1"/>
    </source>
</evidence>
<proteinExistence type="inferred from homology"/>
<dbReference type="AlphaFoldDB" id="A0A3M3LYE3"/>
<dbReference type="PANTHER" id="PTHR41534:SF2">
    <property type="entry name" value="3-PHENYLPROPIONATE_CINNAMIC ACID DIOXYGENASE SUBUNIT BETA"/>
    <property type="match status" value="1"/>
</dbReference>
<dbReference type="SUPFAM" id="SSF54427">
    <property type="entry name" value="NTF2-like"/>
    <property type="match status" value="1"/>
</dbReference>
<keyword evidence="5" id="KW-0560">Oxidoreductase</keyword>
<comment type="caution">
    <text evidence="6">The sequence shown here is derived from an EMBL/GenBank/DDBJ whole genome shotgun (WGS) entry which is preliminary data.</text>
</comment>
<evidence type="ECO:0000256" key="1">
    <source>
        <dbReference type="ARBA" id="ARBA00005211"/>
    </source>
</evidence>
<gene>
    <name evidence="6" type="ORF">ALQ49_03395</name>
</gene>
<protein>
    <submittedName>
        <fullName evidence="6">Uncharacterized protein</fullName>
    </submittedName>
</protein>
<evidence type="ECO:0000256" key="2">
    <source>
        <dbReference type="ARBA" id="ARBA00009570"/>
    </source>
</evidence>
<evidence type="ECO:0000313" key="7">
    <source>
        <dbReference type="Proteomes" id="UP000278062"/>
    </source>
</evidence>